<protein>
    <submittedName>
        <fullName evidence="1">ABC transporter</fullName>
    </submittedName>
</protein>
<evidence type="ECO:0000313" key="1">
    <source>
        <dbReference type="EMBL" id="SAK99030.1"/>
    </source>
</evidence>
<evidence type="ECO:0000313" key="2">
    <source>
        <dbReference type="Proteomes" id="UP000054596"/>
    </source>
</evidence>
<proteinExistence type="predicted"/>
<name>A0A158DXA2_9BURK</name>
<gene>
    <name evidence="1" type="ORF">AWB82_07263</name>
</gene>
<organism evidence="1 2">
    <name type="scientific">Caballeronia glebae</name>
    <dbReference type="NCBI Taxonomy" id="1777143"/>
    <lineage>
        <taxon>Bacteria</taxon>
        <taxon>Pseudomonadati</taxon>
        <taxon>Pseudomonadota</taxon>
        <taxon>Betaproteobacteria</taxon>
        <taxon>Burkholderiales</taxon>
        <taxon>Burkholderiaceae</taxon>
        <taxon>Caballeronia</taxon>
    </lineage>
</organism>
<dbReference type="EMBL" id="FCOJ02000158">
    <property type="protein sequence ID" value="SAK99030.1"/>
    <property type="molecule type" value="Genomic_DNA"/>
</dbReference>
<sequence length="49" mass="5422">MIDTLVFLITPDAAVREQKLSSYQPISKRVHGYLISPLGGHRVDGITLD</sequence>
<keyword evidence="2" id="KW-1185">Reference proteome</keyword>
<dbReference type="Proteomes" id="UP000054596">
    <property type="component" value="Unassembled WGS sequence"/>
</dbReference>
<accession>A0A158DXA2</accession>
<dbReference type="RefSeq" id="WP_159462669.1">
    <property type="nucleotide sequence ID" value="NZ_FCOJ02000158.1"/>
</dbReference>
<reference evidence="1" key="1">
    <citation type="submission" date="2016-01" db="EMBL/GenBank/DDBJ databases">
        <authorList>
            <person name="Peeters C."/>
        </authorList>
    </citation>
    <scope>NUCLEOTIDE SEQUENCE [LARGE SCALE GENOMIC DNA]</scope>
    <source>
        <strain evidence="1">LMG 29325</strain>
    </source>
</reference>
<dbReference type="AlphaFoldDB" id="A0A158DXA2"/>
<comment type="caution">
    <text evidence="1">The sequence shown here is derived from an EMBL/GenBank/DDBJ whole genome shotgun (WGS) entry which is preliminary data.</text>
</comment>